<dbReference type="Gene3D" id="1.20.1050.10">
    <property type="match status" value="1"/>
</dbReference>
<dbReference type="SFLD" id="SFLDG01151">
    <property type="entry name" value="Main.2:_Nu-like"/>
    <property type="match status" value="1"/>
</dbReference>
<dbReference type="PROSITE" id="PS50405">
    <property type="entry name" value="GST_CTER"/>
    <property type="match status" value="1"/>
</dbReference>
<comment type="similarity">
    <text evidence="1">Belongs to the GST superfamily.</text>
</comment>
<dbReference type="RefSeq" id="WP_250199131.1">
    <property type="nucleotide sequence ID" value="NZ_CP097636.1"/>
</dbReference>
<dbReference type="InterPro" id="IPR036282">
    <property type="entry name" value="Glutathione-S-Trfase_C_sf"/>
</dbReference>
<dbReference type="SFLD" id="SFLDG00358">
    <property type="entry name" value="Main_(cytGST)"/>
    <property type="match status" value="1"/>
</dbReference>
<dbReference type="Gene3D" id="3.40.30.10">
    <property type="entry name" value="Glutaredoxin"/>
    <property type="match status" value="1"/>
</dbReference>
<dbReference type="EMBL" id="CP097636">
    <property type="protein sequence ID" value="URI10928.1"/>
    <property type="molecule type" value="Genomic_DNA"/>
</dbReference>
<evidence type="ECO:0000313" key="4">
    <source>
        <dbReference type="EMBL" id="URI10928.1"/>
    </source>
</evidence>
<evidence type="ECO:0000259" key="3">
    <source>
        <dbReference type="PROSITE" id="PS50405"/>
    </source>
</evidence>
<feature type="domain" description="GST N-terminal" evidence="2">
    <location>
        <begin position="1"/>
        <end position="87"/>
    </location>
</feature>
<dbReference type="SFLD" id="SFLDS00019">
    <property type="entry name" value="Glutathione_Transferase_(cytos"/>
    <property type="match status" value="1"/>
</dbReference>
<proteinExistence type="inferred from homology"/>
<dbReference type="CDD" id="cd10291">
    <property type="entry name" value="GST_C_YfcG_like"/>
    <property type="match status" value="1"/>
</dbReference>
<dbReference type="Pfam" id="PF00043">
    <property type="entry name" value="GST_C"/>
    <property type="match status" value="1"/>
</dbReference>
<evidence type="ECO:0000259" key="2">
    <source>
        <dbReference type="PROSITE" id="PS50404"/>
    </source>
</evidence>
<dbReference type="CDD" id="cd03048">
    <property type="entry name" value="GST_N_Ure2p_like"/>
    <property type="match status" value="1"/>
</dbReference>
<evidence type="ECO:0000256" key="1">
    <source>
        <dbReference type="RuleBase" id="RU003494"/>
    </source>
</evidence>
<feature type="domain" description="GST C-terminal" evidence="3">
    <location>
        <begin position="90"/>
        <end position="212"/>
    </location>
</feature>
<dbReference type="InterPro" id="IPR036249">
    <property type="entry name" value="Thioredoxin-like_sf"/>
</dbReference>
<name>A0ABY4SC73_AQUTE</name>
<dbReference type="Pfam" id="PF02798">
    <property type="entry name" value="GST_N"/>
    <property type="match status" value="1"/>
</dbReference>
<accession>A0ABY4SC73</accession>
<dbReference type="InterPro" id="IPR004045">
    <property type="entry name" value="Glutathione_S-Trfase_N"/>
</dbReference>
<dbReference type="InterPro" id="IPR010987">
    <property type="entry name" value="Glutathione-S-Trfase_C-like"/>
</dbReference>
<sequence length="238" mass="26868">MIDLHYWTTPNGHKVSIFLEEAGLPYTIHPVNIGKGEQFQPEFLRISPNNRIPAIVDQDPAGGGGPLSVFESGAILLYLADKTGRFIPQDLRGRTEVLQWLFWQMGGLGPMAGQNGHFHMAAPEKIPYAIERYVKETARLYGVLNKQLEGREYIAGDYSIADMACYPWVVPHKMHEQKLEDFPNLQRWFNTVQARPAVQRAYALVQQVNPPRELSAEEKEAQRRVLYGQGNSGPAIVK</sequence>
<reference evidence="4" key="1">
    <citation type="submission" date="2022-05" db="EMBL/GenBank/DDBJ databases">
        <title>An RpoN-dependent PEP-CTERM gene is involved in floc formation of an Aquincola tertiaricarbonis strain.</title>
        <authorList>
            <person name="Qiu D."/>
            <person name="Xia M."/>
        </authorList>
    </citation>
    <scope>NUCLEOTIDE SEQUENCE</scope>
    <source>
        <strain evidence="4">RN12</strain>
    </source>
</reference>
<organism evidence="4 5">
    <name type="scientific">Aquincola tertiaricarbonis</name>
    <dbReference type="NCBI Taxonomy" id="391953"/>
    <lineage>
        <taxon>Bacteria</taxon>
        <taxon>Pseudomonadati</taxon>
        <taxon>Pseudomonadota</taxon>
        <taxon>Betaproteobacteria</taxon>
        <taxon>Burkholderiales</taxon>
        <taxon>Sphaerotilaceae</taxon>
        <taxon>Aquincola</taxon>
    </lineage>
</organism>
<evidence type="ECO:0000313" key="5">
    <source>
        <dbReference type="Proteomes" id="UP001056201"/>
    </source>
</evidence>
<keyword evidence="5" id="KW-1185">Reference proteome</keyword>
<dbReference type="SUPFAM" id="SSF47616">
    <property type="entry name" value="GST C-terminal domain-like"/>
    <property type="match status" value="1"/>
</dbReference>
<dbReference type="PANTHER" id="PTHR44051:SF19">
    <property type="entry name" value="DISULFIDE-BOND OXIDOREDUCTASE YFCG"/>
    <property type="match status" value="1"/>
</dbReference>
<dbReference type="Proteomes" id="UP001056201">
    <property type="component" value="Chromosome 2"/>
</dbReference>
<dbReference type="PANTHER" id="PTHR44051">
    <property type="entry name" value="GLUTATHIONE S-TRANSFERASE-RELATED"/>
    <property type="match status" value="1"/>
</dbReference>
<protein>
    <submittedName>
        <fullName evidence="4">Glutathione S-transferase N-terminal domain-containing protein</fullName>
    </submittedName>
</protein>
<dbReference type="SUPFAM" id="SSF52833">
    <property type="entry name" value="Thioredoxin-like"/>
    <property type="match status" value="1"/>
</dbReference>
<dbReference type="InterPro" id="IPR040079">
    <property type="entry name" value="Glutathione_S-Trfase"/>
</dbReference>
<dbReference type="InterPro" id="IPR004046">
    <property type="entry name" value="GST_C"/>
</dbReference>
<dbReference type="PROSITE" id="PS50404">
    <property type="entry name" value="GST_NTER"/>
    <property type="match status" value="1"/>
</dbReference>
<gene>
    <name evidence="4" type="ORF">MW290_18280</name>
</gene>